<evidence type="ECO:0000256" key="4">
    <source>
        <dbReference type="ARBA" id="ARBA00022989"/>
    </source>
</evidence>
<dbReference type="AlphaFoldDB" id="A0A2M8QG22"/>
<dbReference type="SUPFAM" id="SSF103473">
    <property type="entry name" value="MFS general substrate transporter"/>
    <property type="match status" value="1"/>
</dbReference>
<organism evidence="8 9">
    <name type="scientific">Candidatus Thermofonsia Clade 3 bacterium</name>
    <dbReference type="NCBI Taxonomy" id="2364212"/>
    <lineage>
        <taxon>Bacteria</taxon>
        <taxon>Bacillati</taxon>
        <taxon>Chloroflexota</taxon>
        <taxon>Candidatus Thermofontia</taxon>
        <taxon>Candidatus Thermofonsia Clade 3</taxon>
    </lineage>
</organism>
<evidence type="ECO:0000256" key="6">
    <source>
        <dbReference type="SAM" id="Phobius"/>
    </source>
</evidence>
<dbReference type="PANTHER" id="PTHR43124:SF3">
    <property type="entry name" value="CHLORAMPHENICOL EFFLUX PUMP RV0191"/>
    <property type="match status" value="1"/>
</dbReference>
<dbReference type="GO" id="GO:0005886">
    <property type="term" value="C:plasma membrane"/>
    <property type="evidence" value="ECO:0007669"/>
    <property type="project" value="UniProtKB-SubCell"/>
</dbReference>
<protein>
    <recommendedName>
        <fullName evidence="7">Major facilitator superfamily (MFS) profile domain-containing protein</fullName>
    </recommendedName>
</protein>
<feature type="domain" description="Major facilitator superfamily (MFS) profile" evidence="7">
    <location>
        <begin position="20"/>
        <end position="402"/>
    </location>
</feature>
<evidence type="ECO:0000313" key="8">
    <source>
        <dbReference type="EMBL" id="PJF48718.1"/>
    </source>
</evidence>
<evidence type="ECO:0000256" key="2">
    <source>
        <dbReference type="ARBA" id="ARBA00022475"/>
    </source>
</evidence>
<comment type="subcellular location">
    <subcellularLocation>
        <location evidence="1">Cell membrane</location>
        <topology evidence="1">Multi-pass membrane protein</topology>
    </subcellularLocation>
</comment>
<dbReference type="InterPro" id="IPR020846">
    <property type="entry name" value="MFS_dom"/>
</dbReference>
<feature type="transmembrane region" description="Helical" evidence="6">
    <location>
        <begin position="291"/>
        <end position="309"/>
    </location>
</feature>
<dbReference type="Pfam" id="PF07690">
    <property type="entry name" value="MFS_1"/>
    <property type="match status" value="1"/>
</dbReference>
<feature type="transmembrane region" description="Helical" evidence="6">
    <location>
        <begin position="218"/>
        <end position="240"/>
    </location>
</feature>
<reference evidence="8 9" key="1">
    <citation type="submission" date="2017-11" db="EMBL/GenBank/DDBJ databases">
        <title>Evolution of Phototrophy in the Chloroflexi Phylum Driven by Horizontal Gene Transfer.</title>
        <authorList>
            <person name="Ward L.M."/>
            <person name="Hemp J."/>
            <person name="Shih P.M."/>
            <person name="Mcglynn S.E."/>
            <person name="Fischer W."/>
        </authorList>
    </citation>
    <scope>NUCLEOTIDE SEQUENCE [LARGE SCALE GENOMIC DNA]</scope>
    <source>
        <strain evidence="8">JP3_7</strain>
    </source>
</reference>
<evidence type="ECO:0000256" key="1">
    <source>
        <dbReference type="ARBA" id="ARBA00004651"/>
    </source>
</evidence>
<feature type="transmembrane region" description="Helical" evidence="6">
    <location>
        <begin position="88"/>
        <end position="106"/>
    </location>
</feature>
<feature type="transmembrane region" description="Helical" evidence="6">
    <location>
        <begin position="315"/>
        <end position="337"/>
    </location>
</feature>
<feature type="transmembrane region" description="Helical" evidence="6">
    <location>
        <begin position="349"/>
        <end position="371"/>
    </location>
</feature>
<dbReference type="InterPro" id="IPR050189">
    <property type="entry name" value="MFS_Efflux_Transporters"/>
</dbReference>
<dbReference type="InterPro" id="IPR036259">
    <property type="entry name" value="MFS_trans_sf"/>
</dbReference>
<dbReference type="Proteomes" id="UP000230790">
    <property type="component" value="Unassembled WGS sequence"/>
</dbReference>
<dbReference type="InterPro" id="IPR011701">
    <property type="entry name" value="MFS"/>
</dbReference>
<comment type="caution">
    <text evidence="8">The sequence shown here is derived from an EMBL/GenBank/DDBJ whole genome shotgun (WGS) entry which is preliminary data.</text>
</comment>
<gene>
    <name evidence="8" type="ORF">CUN48_01860</name>
</gene>
<name>A0A2M8QG22_9CHLR</name>
<dbReference type="PANTHER" id="PTHR43124">
    <property type="entry name" value="PURINE EFFLUX PUMP PBUE"/>
    <property type="match status" value="1"/>
</dbReference>
<evidence type="ECO:0000313" key="9">
    <source>
        <dbReference type="Proteomes" id="UP000230790"/>
    </source>
</evidence>
<dbReference type="Gene3D" id="1.20.1250.20">
    <property type="entry name" value="MFS general substrate transporter like domains"/>
    <property type="match status" value="2"/>
</dbReference>
<proteinExistence type="predicted"/>
<evidence type="ECO:0000256" key="5">
    <source>
        <dbReference type="ARBA" id="ARBA00023136"/>
    </source>
</evidence>
<evidence type="ECO:0000256" key="3">
    <source>
        <dbReference type="ARBA" id="ARBA00022692"/>
    </source>
</evidence>
<accession>A0A2M8QG22</accession>
<feature type="transmembrane region" description="Helical" evidence="6">
    <location>
        <begin position="112"/>
        <end position="133"/>
    </location>
</feature>
<keyword evidence="3 6" id="KW-0812">Transmembrane</keyword>
<feature type="transmembrane region" description="Helical" evidence="6">
    <location>
        <begin position="59"/>
        <end position="76"/>
    </location>
</feature>
<feature type="transmembrane region" description="Helical" evidence="6">
    <location>
        <begin position="377"/>
        <end position="397"/>
    </location>
</feature>
<keyword evidence="4 6" id="KW-1133">Transmembrane helix</keyword>
<evidence type="ECO:0000259" key="7">
    <source>
        <dbReference type="PROSITE" id="PS50850"/>
    </source>
</evidence>
<feature type="transmembrane region" description="Helical" evidence="6">
    <location>
        <begin position="260"/>
        <end position="282"/>
    </location>
</feature>
<dbReference type="GO" id="GO:0022857">
    <property type="term" value="F:transmembrane transporter activity"/>
    <property type="evidence" value="ECO:0007669"/>
    <property type="project" value="InterPro"/>
</dbReference>
<feature type="transmembrane region" description="Helical" evidence="6">
    <location>
        <begin position="145"/>
        <end position="168"/>
    </location>
</feature>
<sequence>MATSTAVPAGSAARPTIRLAPAIASLVLLRGAMDAAYRAPLPFLVYIAAAFGADPAQAGWLAVALSTAGLVAPIVGPLEGWLGRRRTTIVASGAFIGMCMIMPFAPSYSAVLSLYLALGVAKALFTPQVQAFIGDAVPYERRGTAIGFVELSWALGWIIGVPVFGLLIEWATWWAPFIAFGLTGIAGLALVLHFAIVRDATPCGRATPRFDLGSMRRVWTTPAAVLVLALGLLISFSSQLATLTYAPWLVAQFGLTPAQLGLISIVLGVADVVAEVGAIVLVDRIGKRRSVLAATTLYAAAFVLVIAFSKSLGPLMAALFLLFLTFEYALVASLAVASEAMPGARATMGGFVVATYSIGRIVASLIALPLFGLAGLGGVMTVAAISTVIAVGAFWFVQVKEEAPAQR</sequence>
<dbReference type="EMBL" id="PGTN01000007">
    <property type="protein sequence ID" value="PJF48718.1"/>
    <property type="molecule type" value="Genomic_DNA"/>
</dbReference>
<feature type="transmembrane region" description="Helical" evidence="6">
    <location>
        <begin position="174"/>
        <end position="197"/>
    </location>
</feature>
<dbReference type="PROSITE" id="PS50850">
    <property type="entry name" value="MFS"/>
    <property type="match status" value="1"/>
</dbReference>
<keyword evidence="5 6" id="KW-0472">Membrane</keyword>
<keyword evidence="2" id="KW-1003">Cell membrane</keyword>